<dbReference type="Pfam" id="PF20415">
    <property type="entry name" value="DUF6699"/>
    <property type="match status" value="1"/>
</dbReference>
<proteinExistence type="predicted"/>
<dbReference type="Proteomes" id="UP000565441">
    <property type="component" value="Unassembled WGS sequence"/>
</dbReference>
<sequence length="202" mass="22191">MYHSATPNLKAPFPGTVDVRLQSPANSVSYSSWGTVPTPPPAVRSPPIYPASFGSPPPSCNGIPSLHPSLHPPAHLLAYDIRLPPPPITDIAFKPLLTKTCVSVKDQREFTFNVENLNGVTVQDILNIIFVRLQAPMTRFDVSRLPLEEKASAQDSFHSRTAHDPREYAQGMKSLDRLSGKFRFIGLVPSPNTPGVWEILFA</sequence>
<keyword evidence="3" id="KW-1185">Reference proteome</keyword>
<accession>A0A8H5H9F3</accession>
<dbReference type="InterPro" id="IPR046522">
    <property type="entry name" value="DUF6699"/>
</dbReference>
<evidence type="ECO:0000259" key="1">
    <source>
        <dbReference type="Pfam" id="PF20415"/>
    </source>
</evidence>
<gene>
    <name evidence="2" type="ORF">D9615_006855</name>
</gene>
<evidence type="ECO:0000313" key="2">
    <source>
        <dbReference type="EMBL" id="KAF5378900.1"/>
    </source>
</evidence>
<organism evidence="2 3">
    <name type="scientific">Tricholomella constricta</name>
    <dbReference type="NCBI Taxonomy" id="117010"/>
    <lineage>
        <taxon>Eukaryota</taxon>
        <taxon>Fungi</taxon>
        <taxon>Dikarya</taxon>
        <taxon>Basidiomycota</taxon>
        <taxon>Agaricomycotina</taxon>
        <taxon>Agaricomycetes</taxon>
        <taxon>Agaricomycetidae</taxon>
        <taxon>Agaricales</taxon>
        <taxon>Tricholomatineae</taxon>
        <taxon>Lyophyllaceae</taxon>
        <taxon>Tricholomella</taxon>
    </lineage>
</organism>
<dbReference type="AlphaFoldDB" id="A0A8H5H9F3"/>
<reference evidence="2 3" key="1">
    <citation type="journal article" date="2020" name="ISME J.">
        <title>Uncovering the hidden diversity of litter-decomposition mechanisms in mushroom-forming fungi.</title>
        <authorList>
            <person name="Floudas D."/>
            <person name="Bentzer J."/>
            <person name="Ahren D."/>
            <person name="Johansson T."/>
            <person name="Persson P."/>
            <person name="Tunlid A."/>
        </authorList>
    </citation>
    <scope>NUCLEOTIDE SEQUENCE [LARGE SCALE GENOMIC DNA]</scope>
    <source>
        <strain evidence="2 3">CBS 661.87</strain>
    </source>
</reference>
<name>A0A8H5H9F3_9AGAR</name>
<comment type="caution">
    <text evidence="2">The sequence shown here is derived from an EMBL/GenBank/DDBJ whole genome shotgun (WGS) entry which is preliminary data.</text>
</comment>
<dbReference type="OrthoDB" id="3224413at2759"/>
<protein>
    <recommendedName>
        <fullName evidence="1">DUF6699 domain-containing protein</fullName>
    </recommendedName>
</protein>
<dbReference type="EMBL" id="JAACJP010000018">
    <property type="protein sequence ID" value="KAF5378900.1"/>
    <property type="molecule type" value="Genomic_DNA"/>
</dbReference>
<feature type="domain" description="DUF6699" evidence="1">
    <location>
        <begin position="78"/>
        <end position="192"/>
    </location>
</feature>
<evidence type="ECO:0000313" key="3">
    <source>
        <dbReference type="Proteomes" id="UP000565441"/>
    </source>
</evidence>